<feature type="transmembrane region" description="Helical" evidence="5">
    <location>
        <begin position="133"/>
        <end position="153"/>
    </location>
</feature>
<evidence type="ECO:0000256" key="3">
    <source>
        <dbReference type="ARBA" id="ARBA00022989"/>
    </source>
</evidence>
<feature type="transmembrane region" description="Helical" evidence="5">
    <location>
        <begin position="237"/>
        <end position="256"/>
    </location>
</feature>
<dbReference type="Pfam" id="PF02535">
    <property type="entry name" value="Zip"/>
    <property type="match status" value="1"/>
</dbReference>
<evidence type="ECO:0000256" key="1">
    <source>
        <dbReference type="ARBA" id="ARBA00004141"/>
    </source>
</evidence>
<dbReference type="GO" id="GO:0005385">
    <property type="term" value="F:zinc ion transmembrane transporter activity"/>
    <property type="evidence" value="ECO:0007669"/>
    <property type="project" value="TreeGrafter"/>
</dbReference>
<sequence>MDEDKVLNVSAVVLFVFTLMFSYVYKLIQPLLTMYSYVKCLTGGFIIGIILMEVLPDIYPIPGVGGVPAIATGLSFFALFTLSKLYIERVDAKDQDSIPDGASQKEALIFILALSLHSFMEGLGMGNKKGDKLMWYIVSILVHKWLEAIVLGASVLTSKLSARTSFILLLVYSSLTSIGALLGKHLCGDVEGTLLRSILDGVAAGSFFYIGFVEMVGNEFEMSGGKLTRSTTAKKMLSMFIGYSFITTVIFAGHLIQAD</sequence>
<comment type="subcellular location">
    <subcellularLocation>
        <location evidence="1">Membrane</location>
        <topology evidence="1">Multi-pass membrane protein</topology>
    </subcellularLocation>
</comment>
<dbReference type="InterPro" id="IPR003689">
    <property type="entry name" value="ZIP"/>
</dbReference>
<dbReference type="PANTHER" id="PTHR11040:SF140">
    <property type="entry name" value="ZRT (ZRT), IRT- (IRT-) LIKE PROTEIN TRANSPORTER"/>
    <property type="match status" value="1"/>
</dbReference>
<dbReference type="EMBL" id="LTDL01000042">
    <property type="protein sequence ID" value="OAG28962.1"/>
    <property type="molecule type" value="Genomic_DNA"/>
</dbReference>
<evidence type="ECO:0000256" key="5">
    <source>
        <dbReference type="SAM" id="Phobius"/>
    </source>
</evidence>
<keyword evidence="4 5" id="KW-0472">Membrane</keyword>
<evidence type="ECO:0000313" key="6">
    <source>
        <dbReference type="EMBL" id="OAG28962.1"/>
    </source>
</evidence>
<protein>
    <submittedName>
        <fullName evidence="6">Solute carrier family 39 (Zinc transporter), member 1/2/3</fullName>
    </submittedName>
</protein>
<comment type="caution">
    <text evidence="6">The sequence shown here is derived from an EMBL/GenBank/DDBJ whole genome shotgun (WGS) entry which is preliminary data.</text>
</comment>
<feature type="transmembrane region" description="Helical" evidence="5">
    <location>
        <begin position="6"/>
        <end position="25"/>
    </location>
</feature>
<proteinExistence type="predicted"/>
<gene>
    <name evidence="6" type="ORF">NEDG_01101</name>
</gene>
<dbReference type="GeneID" id="93647451"/>
<keyword evidence="7" id="KW-1185">Reference proteome</keyword>
<dbReference type="OrthoDB" id="448280at2759"/>
<feature type="transmembrane region" description="Helical" evidence="5">
    <location>
        <begin position="194"/>
        <end position="216"/>
    </location>
</feature>
<dbReference type="VEuPathDB" id="MicrosporidiaDB:NEDG_01101"/>
<feature type="transmembrane region" description="Helical" evidence="5">
    <location>
        <begin position="37"/>
        <end position="55"/>
    </location>
</feature>
<name>A0A177ECS3_9MICR</name>
<accession>A0A177ECS3</accession>
<dbReference type="Proteomes" id="UP000185944">
    <property type="component" value="Unassembled WGS sequence"/>
</dbReference>
<dbReference type="STRING" id="1805483.A0A177ECS3"/>
<feature type="transmembrane region" description="Helical" evidence="5">
    <location>
        <begin position="67"/>
        <end position="87"/>
    </location>
</feature>
<dbReference type="PANTHER" id="PTHR11040">
    <property type="entry name" value="ZINC/IRON TRANSPORTER"/>
    <property type="match status" value="1"/>
</dbReference>
<evidence type="ECO:0000313" key="7">
    <source>
        <dbReference type="Proteomes" id="UP000185944"/>
    </source>
</evidence>
<keyword evidence="3 5" id="KW-1133">Transmembrane helix</keyword>
<evidence type="ECO:0000256" key="4">
    <source>
        <dbReference type="ARBA" id="ARBA00023136"/>
    </source>
</evidence>
<organism evidence="6 7">
    <name type="scientific">Nematocida displodere</name>
    <dbReference type="NCBI Taxonomy" id="1805483"/>
    <lineage>
        <taxon>Eukaryota</taxon>
        <taxon>Fungi</taxon>
        <taxon>Fungi incertae sedis</taxon>
        <taxon>Microsporidia</taxon>
        <taxon>Nematocida</taxon>
    </lineage>
</organism>
<evidence type="ECO:0000256" key="2">
    <source>
        <dbReference type="ARBA" id="ARBA00022692"/>
    </source>
</evidence>
<dbReference type="GO" id="GO:0016020">
    <property type="term" value="C:membrane"/>
    <property type="evidence" value="ECO:0007669"/>
    <property type="project" value="UniProtKB-SubCell"/>
</dbReference>
<feature type="transmembrane region" description="Helical" evidence="5">
    <location>
        <begin position="107"/>
        <end position="127"/>
    </location>
</feature>
<dbReference type="AlphaFoldDB" id="A0A177ECS3"/>
<feature type="transmembrane region" description="Helical" evidence="5">
    <location>
        <begin position="165"/>
        <end position="182"/>
    </location>
</feature>
<keyword evidence="2 5" id="KW-0812">Transmembrane</keyword>
<reference evidence="6 7" key="1">
    <citation type="submission" date="2016-02" db="EMBL/GenBank/DDBJ databases">
        <title>Discovery of a natural microsporidian pathogen with a broad tissue tropism in Caenorhabditis elegans.</title>
        <authorList>
            <person name="Luallen R.J."/>
            <person name="Reinke A.W."/>
            <person name="Tong L."/>
            <person name="Botts M.R."/>
            <person name="Felix M.-A."/>
            <person name="Troemel E.R."/>
        </authorList>
    </citation>
    <scope>NUCLEOTIDE SEQUENCE [LARGE SCALE GENOMIC DNA]</scope>
    <source>
        <strain evidence="6 7">JUm2807</strain>
    </source>
</reference>
<dbReference type="RefSeq" id="XP_067543707.1">
    <property type="nucleotide sequence ID" value="XM_067688519.1"/>
</dbReference>